<sequence>MNSASPTYSTLQELVVSDKIYKDKSVKMLSLILQMEHTKSYGSPGIFLITRPRGFGLSLVAKSVEKILERDRETICKIEDEGLLREIPQRHCIKLDFKKIKGADTKEFTHSLLNNLQEQFWLNHIETHLDTYATPKFYLSKLIDTLFKRYKEQLVIIIDNYDIPIANAMLMENSEMTLECVCIYLDMLNVLKTAVSQVKWVMLTGHIKFALANEFSEGLPFVQDLSNEKSLETLFGLTLNEIEESYHTQIEKFAHDRNMSIEEYLKAVDKCYGNFAFSDSLIKVLCPACIAHVLNNNGLLLPYSATANYPIVKKLLSNEFVDLSYLYDKDGQDPLFSNSIDITVEKKQLASLLIQLGFATRARVLLNTDEGYTTWRYRFEMPNLDMQATFLMLKNELPEDYLTKELDYSTKNSAEGN</sequence>
<reference evidence="2 3" key="1">
    <citation type="submission" date="2021-03" db="EMBL/GenBank/DDBJ databases">
        <title>Succinivibrio sp. nov. isolated from feces of cow.</title>
        <authorList>
            <person name="Choi J.-Y."/>
        </authorList>
    </citation>
    <scope>NUCLEOTIDE SEQUENCE [LARGE SCALE GENOMIC DNA]</scope>
    <source>
        <strain evidence="2 3">AGMB01872</strain>
    </source>
</reference>
<evidence type="ECO:0000313" key="2">
    <source>
        <dbReference type="EMBL" id="MBW7570721.1"/>
    </source>
</evidence>
<dbReference type="PANTHER" id="PTHR34825">
    <property type="entry name" value="CONSERVED PROTEIN, WITH A WEAK D-GALACTARATE DEHYDRATASE/ALTRONATE HYDROLASE DOMAIN"/>
    <property type="match status" value="1"/>
</dbReference>
<comment type="caution">
    <text evidence="2">The sequence shown here is derived from an EMBL/GenBank/DDBJ whole genome shotgun (WGS) entry which is preliminary data.</text>
</comment>
<organism evidence="2 3">
    <name type="scientific">Succinivibrio faecicola</name>
    <dbReference type="NCBI Taxonomy" id="2820300"/>
    <lineage>
        <taxon>Bacteria</taxon>
        <taxon>Pseudomonadati</taxon>
        <taxon>Pseudomonadota</taxon>
        <taxon>Gammaproteobacteria</taxon>
        <taxon>Aeromonadales</taxon>
        <taxon>Succinivibrionaceae</taxon>
        <taxon>Succinivibrio</taxon>
    </lineage>
</organism>
<dbReference type="Pfam" id="PF09820">
    <property type="entry name" value="AAA-ATPase_like"/>
    <property type="match status" value="1"/>
</dbReference>
<gene>
    <name evidence="2" type="ORF">J5V48_07430</name>
</gene>
<keyword evidence="3" id="KW-1185">Reference proteome</keyword>
<feature type="domain" description="AAA-ATPase-like" evidence="1">
    <location>
        <begin position="13"/>
        <end position="211"/>
    </location>
</feature>
<dbReference type="PANTHER" id="PTHR34825:SF1">
    <property type="entry name" value="AAA-ATPASE-LIKE DOMAIN-CONTAINING PROTEIN"/>
    <property type="match status" value="1"/>
</dbReference>
<evidence type="ECO:0000259" key="1">
    <source>
        <dbReference type="Pfam" id="PF09820"/>
    </source>
</evidence>
<accession>A0ABS7DJK2</accession>
<name>A0ABS7DJK2_9GAMM</name>
<dbReference type="InterPro" id="IPR018631">
    <property type="entry name" value="AAA-ATPase-like_dom"/>
</dbReference>
<dbReference type="RefSeq" id="WP_219937946.1">
    <property type="nucleotide sequence ID" value="NZ_JAGFNY010000027.1"/>
</dbReference>
<dbReference type="Proteomes" id="UP000731465">
    <property type="component" value="Unassembled WGS sequence"/>
</dbReference>
<protein>
    <submittedName>
        <fullName evidence="2">AAA family ATPase</fullName>
    </submittedName>
</protein>
<evidence type="ECO:0000313" key="3">
    <source>
        <dbReference type="Proteomes" id="UP000731465"/>
    </source>
</evidence>
<proteinExistence type="predicted"/>
<dbReference type="EMBL" id="JAGFNY010000027">
    <property type="protein sequence ID" value="MBW7570721.1"/>
    <property type="molecule type" value="Genomic_DNA"/>
</dbReference>